<dbReference type="InterPro" id="IPR000727">
    <property type="entry name" value="T_SNARE_dom"/>
</dbReference>
<evidence type="ECO:0000313" key="6">
    <source>
        <dbReference type="Proteomes" id="UP000242877"/>
    </source>
</evidence>
<gene>
    <name evidence="5" type="ORF">AAP_02874</name>
</gene>
<reference evidence="5 6" key="1">
    <citation type="journal article" date="2016" name="Genome Biol. Evol.">
        <title>Divergent and convergent evolution of fungal pathogenicity.</title>
        <authorList>
            <person name="Shang Y."/>
            <person name="Xiao G."/>
            <person name="Zheng P."/>
            <person name="Cen K."/>
            <person name="Zhan S."/>
            <person name="Wang C."/>
        </authorList>
    </citation>
    <scope>NUCLEOTIDE SEQUENCE [LARGE SCALE GENOMIC DNA]</scope>
    <source>
        <strain evidence="5 6">ARSEF 7405</strain>
    </source>
</reference>
<dbReference type="InterPro" id="IPR045242">
    <property type="entry name" value="Syntaxin"/>
</dbReference>
<keyword evidence="3" id="KW-0472">Membrane</keyword>
<dbReference type="GO" id="GO:0005886">
    <property type="term" value="C:plasma membrane"/>
    <property type="evidence" value="ECO:0007669"/>
    <property type="project" value="TreeGrafter"/>
</dbReference>
<proteinExistence type="inferred from homology"/>
<dbReference type="InterPro" id="IPR010989">
    <property type="entry name" value="SNARE"/>
</dbReference>
<comment type="subcellular location">
    <subcellularLocation>
        <location evidence="1">Membrane</location>
        <topology evidence="1">Single-pass type IV membrane protein</topology>
    </subcellularLocation>
</comment>
<evidence type="ECO:0000313" key="5">
    <source>
        <dbReference type="EMBL" id="KZZ92793.1"/>
    </source>
</evidence>
<dbReference type="GO" id="GO:0000149">
    <property type="term" value="F:SNARE binding"/>
    <property type="evidence" value="ECO:0007669"/>
    <property type="project" value="TreeGrafter"/>
</dbReference>
<keyword evidence="6" id="KW-1185">Reference proteome</keyword>
<dbReference type="GO" id="GO:0012505">
    <property type="term" value="C:endomembrane system"/>
    <property type="evidence" value="ECO:0007669"/>
    <property type="project" value="TreeGrafter"/>
</dbReference>
<dbReference type="GO" id="GO:0006886">
    <property type="term" value="P:intracellular protein transport"/>
    <property type="evidence" value="ECO:0007669"/>
    <property type="project" value="TreeGrafter"/>
</dbReference>
<keyword evidence="3" id="KW-0812">Transmembrane</keyword>
<dbReference type="PANTHER" id="PTHR19957">
    <property type="entry name" value="SYNTAXIN"/>
    <property type="match status" value="1"/>
</dbReference>
<evidence type="ECO:0000256" key="1">
    <source>
        <dbReference type="ARBA" id="ARBA00004211"/>
    </source>
</evidence>
<dbReference type="EMBL" id="AZGZ01000010">
    <property type="protein sequence ID" value="KZZ92793.1"/>
    <property type="molecule type" value="Genomic_DNA"/>
</dbReference>
<dbReference type="VEuPathDB" id="FungiDB:AAP_02874"/>
<dbReference type="Proteomes" id="UP000242877">
    <property type="component" value="Unassembled WGS sequence"/>
</dbReference>
<comment type="similarity">
    <text evidence="2">Belongs to the syntaxin family.</text>
</comment>
<dbReference type="SMART" id="SM00397">
    <property type="entry name" value="t_SNARE"/>
    <property type="match status" value="1"/>
</dbReference>
<dbReference type="PANTHER" id="PTHR19957:SF307">
    <property type="entry name" value="PROTEIN SSO1-RELATED"/>
    <property type="match status" value="1"/>
</dbReference>
<dbReference type="AlphaFoldDB" id="A0A162IFT2"/>
<sequence>MRVIKGTPGAGEEGNARHIRQVETQLEEVIQAYQKMQREYRRGVESQVERQYRIVKPDATEEEVREAIDNAGDVQIFSDALVNSDRRGEAQKVSALVRQRHDDIQKIERDFIELSEMFTDLSNMIIAQEPAVEKINEQSQQVVENIQSGTKHVDTAIESGKARNRKKWWCVLITILVIIVIIIIVVIVTVVNKHNSDNKKLKF</sequence>
<dbReference type="GO" id="GO:0031201">
    <property type="term" value="C:SNARE complex"/>
    <property type="evidence" value="ECO:0007669"/>
    <property type="project" value="TreeGrafter"/>
</dbReference>
<comment type="caution">
    <text evidence="5">The sequence shown here is derived from an EMBL/GenBank/DDBJ whole genome shotgun (WGS) entry which is preliminary data.</text>
</comment>
<dbReference type="GO" id="GO:0048278">
    <property type="term" value="P:vesicle docking"/>
    <property type="evidence" value="ECO:0007669"/>
    <property type="project" value="TreeGrafter"/>
</dbReference>
<evidence type="ECO:0000259" key="4">
    <source>
        <dbReference type="PROSITE" id="PS50192"/>
    </source>
</evidence>
<accession>A0A162IFT2</accession>
<evidence type="ECO:0000256" key="2">
    <source>
        <dbReference type="ARBA" id="ARBA00009063"/>
    </source>
</evidence>
<name>A0A162IFT2_9EURO</name>
<dbReference type="PROSITE" id="PS50192">
    <property type="entry name" value="T_SNARE"/>
    <property type="match status" value="1"/>
</dbReference>
<dbReference type="SUPFAM" id="SSF47661">
    <property type="entry name" value="t-snare proteins"/>
    <property type="match status" value="1"/>
</dbReference>
<evidence type="ECO:0000256" key="3">
    <source>
        <dbReference type="SAM" id="Phobius"/>
    </source>
</evidence>
<dbReference type="Gene3D" id="1.20.58.70">
    <property type="match status" value="1"/>
</dbReference>
<dbReference type="GO" id="GO:0006887">
    <property type="term" value="P:exocytosis"/>
    <property type="evidence" value="ECO:0007669"/>
    <property type="project" value="TreeGrafter"/>
</dbReference>
<protein>
    <submittedName>
        <fullName evidence="5">t-SNARE</fullName>
    </submittedName>
</protein>
<feature type="domain" description="T-SNARE coiled-coil homology" evidence="4">
    <location>
        <begin position="94"/>
        <end position="156"/>
    </location>
</feature>
<feature type="transmembrane region" description="Helical" evidence="3">
    <location>
        <begin position="168"/>
        <end position="191"/>
    </location>
</feature>
<dbReference type="GO" id="GO:0005484">
    <property type="term" value="F:SNAP receptor activity"/>
    <property type="evidence" value="ECO:0007669"/>
    <property type="project" value="TreeGrafter"/>
</dbReference>
<dbReference type="GO" id="GO:0006906">
    <property type="term" value="P:vesicle fusion"/>
    <property type="evidence" value="ECO:0007669"/>
    <property type="project" value="TreeGrafter"/>
</dbReference>
<organism evidence="5 6">
    <name type="scientific">Ascosphaera apis ARSEF 7405</name>
    <dbReference type="NCBI Taxonomy" id="392613"/>
    <lineage>
        <taxon>Eukaryota</taxon>
        <taxon>Fungi</taxon>
        <taxon>Dikarya</taxon>
        <taxon>Ascomycota</taxon>
        <taxon>Pezizomycotina</taxon>
        <taxon>Eurotiomycetes</taxon>
        <taxon>Eurotiomycetidae</taxon>
        <taxon>Onygenales</taxon>
        <taxon>Ascosphaeraceae</taxon>
        <taxon>Ascosphaera</taxon>
    </lineage>
</organism>
<keyword evidence="3" id="KW-1133">Transmembrane helix</keyword>
<dbReference type="OrthoDB" id="10255013at2759"/>